<dbReference type="AlphaFoldDB" id="A0A6F8VFG9"/>
<gene>
    <name evidence="2" type="ORF">SKTS_33540</name>
</gene>
<evidence type="ECO:0000313" key="2">
    <source>
        <dbReference type="EMBL" id="BCB28468.1"/>
    </source>
</evidence>
<evidence type="ECO:0000313" key="3">
    <source>
        <dbReference type="Proteomes" id="UP000502260"/>
    </source>
</evidence>
<dbReference type="InterPro" id="IPR035903">
    <property type="entry name" value="HesB-like_dom_sf"/>
</dbReference>
<organism evidence="2 3">
    <name type="scientific">Sulfurimicrobium lacus</name>
    <dbReference type="NCBI Taxonomy" id="2715678"/>
    <lineage>
        <taxon>Bacteria</taxon>
        <taxon>Pseudomonadati</taxon>
        <taxon>Pseudomonadota</taxon>
        <taxon>Betaproteobacteria</taxon>
        <taxon>Nitrosomonadales</taxon>
        <taxon>Sulfuricellaceae</taxon>
        <taxon>Sulfurimicrobium</taxon>
    </lineage>
</organism>
<feature type="domain" description="Core" evidence="1">
    <location>
        <begin position="2"/>
        <end position="96"/>
    </location>
</feature>
<dbReference type="SUPFAM" id="SSF89360">
    <property type="entry name" value="HesB-like domain"/>
    <property type="match status" value="1"/>
</dbReference>
<dbReference type="RefSeq" id="WP_173067924.1">
    <property type="nucleotide sequence ID" value="NZ_AP022853.1"/>
</dbReference>
<dbReference type="GO" id="GO:0016226">
    <property type="term" value="P:iron-sulfur cluster assembly"/>
    <property type="evidence" value="ECO:0007669"/>
    <property type="project" value="InterPro"/>
</dbReference>
<protein>
    <recommendedName>
        <fullName evidence="1">Core domain-containing protein</fullName>
    </recommendedName>
</protein>
<dbReference type="Pfam" id="PF01521">
    <property type="entry name" value="Fe-S_biosyn"/>
    <property type="match status" value="1"/>
</dbReference>
<dbReference type="InterPro" id="IPR000361">
    <property type="entry name" value="ATAP_core_dom"/>
</dbReference>
<dbReference type="KEGG" id="slac:SKTS_33540"/>
<reference evidence="3" key="1">
    <citation type="submission" date="2020-03" db="EMBL/GenBank/DDBJ databases">
        <title>Complete genome sequence of sulfur-oxidizing bacterium skT11.</title>
        <authorList>
            <person name="Kanda M."/>
            <person name="Kojima H."/>
            <person name="Fukui M."/>
        </authorList>
    </citation>
    <scope>NUCLEOTIDE SEQUENCE [LARGE SCALE GENOMIC DNA]</scope>
    <source>
        <strain evidence="3">skT11</strain>
    </source>
</reference>
<dbReference type="Gene3D" id="2.60.300.12">
    <property type="entry name" value="HesB-like domain"/>
    <property type="match status" value="1"/>
</dbReference>
<dbReference type="Proteomes" id="UP000502260">
    <property type="component" value="Chromosome"/>
</dbReference>
<evidence type="ECO:0000259" key="1">
    <source>
        <dbReference type="Pfam" id="PF01521"/>
    </source>
</evidence>
<name>A0A6F8VFG9_9PROT</name>
<proteinExistence type="predicted"/>
<dbReference type="GO" id="GO:0051537">
    <property type="term" value="F:2 iron, 2 sulfur cluster binding"/>
    <property type="evidence" value="ECO:0007669"/>
    <property type="project" value="UniProtKB-ARBA"/>
</dbReference>
<dbReference type="NCBIfam" id="TIGR00049">
    <property type="entry name" value="iron-sulfur cluster assembly accessory protein"/>
    <property type="match status" value="1"/>
</dbReference>
<accession>A0A6F8VFG9</accession>
<keyword evidence="3" id="KW-1185">Reference proteome</keyword>
<sequence>MVKVTPEAVAQIQNAAAQAGAEGMALRIAAKRDFDGSIQYGMGFDQEAENDALIDAEGITVLVAVESQPLLGGAVLDFVELSPGNHQFVFINPNDTGGSSCGSSGGGGGCGGGGCGGGGGGCH</sequence>
<dbReference type="EMBL" id="AP022853">
    <property type="protein sequence ID" value="BCB28468.1"/>
    <property type="molecule type" value="Genomic_DNA"/>
</dbReference>
<dbReference type="InterPro" id="IPR016092">
    <property type="entry name" value="ATAP"/>
</dbReference>